<dbReference type="Proteomes" id="UP000179264">
    <property type="component" value="Unassembled WGS sequence"/>
</dbReference>
<name>A0A1G2T8C2_9BACT</name>
<organism evidence="1 2">
    <name type="scientific">Candidatus Zambryskibacteria bacterium RIFCSPHIGHO2_02_38_10.5</name>
    <dbReference type="NCBI Taxonomy" id="1802742"/>
    <lineage>
        <taxon>Bacteria</taxon>
        <taxon>Candidatus Zambryskiibacteriota</taxon>
    </lineage>
</organism>
<dbReference type="AlphaFoldDB" id="A0A1G2T8C2"/>
<protein>
    <submittedName>
        <fullName evidence="1">Uncharacterized protein</fullName>
    </submittedName>
</protein>
<evidence type="ECO:0000313" key="1">
    <source>
        <dbReference type="EMBL" id="OHA93523.1"/>
    </source>
</evidence>
<proteinExistence type="predicted"/>
<comment type="caution">
    <text evidence="1">The sequence shown here is derived from an EMBL/GenBank/DDBJ whole genome shotgun (WGS) entry which is preliminary data.</text>
</comment>
<gene>
    <name evidence="1" type="ORF">A2W58_02435</name>
</gene>
<dbReference type="EMBL" id="MHVL01000018">
    <property type="protein sequence ID" value="OHA93523.1"/>
    <property type="molecule type" value="Genomic_DNA"/>
</dbReference>
<accession>A0A1G2T8C2</accession>
<reference evidence="1 2" key="1">
    <citation type="journal article" date="2016" name="Nat. Commun.">
        <title>Thousands of microbial genomes shed light on interconnected biogeochemical processes in an aquifer system.</title>
        <authorList>
            <person name="Anantharaman K."/>
            <person name="Brown C.T."/>
            <person name="Hug L.A."/>
            <person name="Sharon I."/>
            <person name="Castelle C.J."/>
            <person name="Probst A.J."/>
            <person name="Thomas B.C."/>
            <person name="Singh A."/>
            <person name="Wilkins M.J."/>
            <person name="Karaoz U."/>
            <person name="Brodie E.L."/>
            <person name="Williams K.H."/>
            <person name="Hubbard S.S."/>
            <person name="Banfield J.F."/>
        </authorList>
    </citation>
    <scope>NUCLEOTIDE SEQUENCE [LARGE SCALE GENOMIC DNA]</scope>
</reference>
<sequence>MEEKKEVLREHLEDCLKHFGKWFNSKVPRRSRGRTEAMKPMAEFLGVTPGTVQRMLDDMSPLPRGETHIKLLCYLDLHGYKIIEFERMPKIRRNFSELIGFELLSPVEASNLVGYHDTQQIYQAIFGREGVNKKRENLMWTIWKEKRVELERRKKDAYDTLRLEVLFSVPLEVGSVSVAVQQLVLSASQPVITNAGMRLAVLNILENSVLLFEDSLFDSLSDSELCEFSQPILRLSSHLSTLSSKILTRKVG</sequence>
<evidence type="ECO:0000313" key="2">
    <source>
        <dbReference type="Proteomes" id="UP000179264"/>
    </source>
</evidence>